<dbReference type="Pfam" id="PF00905">
    <property type="entry name" value="Transpeptidase"/>
    <property type="match status" value="1"/>
</dbReference>
<keyword evidence="9" id="KW-0573">Peptidoglycan synthesis</keyword>
<protein>
    <submittedName>
        <fullName evidence="18">Membrane peptidoglycan carboxypeptidase</fullName>
    </submittedName>
</protein>
<comment type="catalytic activity">
    <reaction evidence="12">
        <text>Preferential cleavage: (Ac)2-L-Lys-D-Ala-|-D-Ala. Also transpeptidation of peptidyl-alanyl moieties that are N-acyl substituents of D-alanine.</text>
        <dbReference type="EC" id="3.4.16.4"/>
    </reaction>
</comment>
<gene>
    <name evidence="18" type="ORF">ATL42_2248</name>
</gene>
<dbReference type="GO" id="GO:0008360">
    <property type="term" value="P:regulation of cell shape"/>
    <property type="evidence" value="ECO:0007669"/>
    <property type="project" value="UniProtKB-KW"/>
</dbReference>
<keyword evidence="11" id="KW-0961">Cell wall biogenesis/degradation</keyword>
<evidence type="ECO:0000313" key="19">
    <source>
        <dbReference type="Proteomes" id="UP000225548"/>
    </source>
</evidence>
<evidence type="ECO:0000256" key="13">
    <source>
        <dbReference type="ARBA" id="ARBA00049902"/>
    </source>
</evidence>
<keyword evidence="6" id="KW-0808">Transferase</keyword>
<proteinExistence type="inferred from homology"/>
<keyword evidence="15" id="KW-0472">Membrane</keyword>
<keyword evidence="19" id="KW-1185">Reference proteome</keyword>
<feature type="compositionally biased region" description="Low complexity" evidence="14">
    <location>
        <begin position="736"/>
        <end position="748"/>
    </location>
</feature>
<dbReference type="InterPro" id="IPR001264">
    <property type="entry name" value="Glyco_trans_51"/>
</dbReference>
<dbReference type="EMBL" id="PDJG01000001">
    <property type="protein sequence ID" value="PFG34342.1"/>
    <property type="molecule type" value="Genomic_DNA"/>
</dbReference>
<evidence type="ECO:0000259" key="16">
    <source>
        <dbReference type="Pfam" id="PF00905"/>
    </source>
</evidence>
<dbReference type="Gene3D" id="3.40.710.10">
    <property type="entry name" value="DD-peptidase/beta-lactamase superfamily"/>
    <property type="match status" value="1"/>
</dbReference>
<keyword evidence="7" id="KW-0378">Hydrolase</keyword>
<evidence type="ECO:0000256" key="6">
    <source>
        <dbReference type="ARBA" id="ARBA00022679"/>
    </source>
</evidence>
<dbReference type="InterPro" id="IPR001460">
    <property type="entry name" value="PCN-bd_Tpept"/>
</dbReference>
<dbReference type="GO" id="GO:0006508">
    <property type="term" value="P:proteolysis"/>
    <property type="evidence" value="ECO:0007669"/>
    <property type="project" value="UniProtKB-KW"/>
</dbReference>
<keyword evidence="15" id="KW-0812">Transmembrane</keyword>
<evidence type="ECO:0000313" key="18">
    <source>
        <dbReference type="EMBL" id="PFG34342.1"/>
    </source>
</evidence>
<comment type="catalytic activity">
    <reaction evidence="13">
        <text>[GlcNAc-(1-&gt;4)-Mur2Ac(oyl-L-Ala-gamma-D-Glu-L-Lys-D-Ala-D-Ala)](n)-di-trans,octa-cis-undecaprenyl diphosphate + beta-D-GlcNAc-(1-&gt;4)-Mur2Ac(oyl-L-Ala-gamma-D-Glu-L-Lys-D-Ala-D-Ala)-di-trans,octa-cis-undecaprenyl diphosphate = [GlcNAc-(1-&gt;4)-Mur2Ac(oyl-L-Ala-gamma-D-Glu-L-Lys-D-Ala-D-Ala)](n+1)-di-trans,octa-cis-undecaprenyl diphosphate + di-trans,octa-cis-undecaprenyl diphosphate + H(+)</text>
        <dbReference type="Rhea" id="RHEA:23708"/>
        <dbReference type="Rhea" id="RHEA-COMP:9602"/>
        <dbReference type="Rhea" id="RHEA-COMP:9603"/>
        <dbReference type="ChEBI" id="CHEBI:15378"/>
        <dbReference type="ChEBI" id="CHEBI:58405"/>
        <dbReference type="ChEBI" id="CHEBI:60033"/>
        <dbReference type="ChEBI" id="CHEBI:78435"/>
        <dbReference type="EC" id="2.4.99.28"/>
    </reaction>
</comment>
<feature type="transmembrane region" description="Helical" evidence="15">
    <location>
        <begin position="30"/>
        <end position="53"/>
    </location>
</feature>
<dbReference type="InterPro" id="IPR023346">
    <property type="entry name" value="Lysozyme-like_dom_sf"/>
</dbReference>
<feature type="domain" description="Glycosyl transferase family 51" evidence="17">
    <location>
        <begin position="96"/>
        <end position="281"/>
    </location>
</feature>
<evidence type="ECO:0000256" key="11">
    <source>
        <dbReference type="ARBA" id="ARBA00023316"/>
    </source>
</evidence>
<evidence type="ECO:0000256" key="14">
    <source>
        <dbReference type="SAM" id="MobiDB-lite"/>
    </source>
</evidence>
<evidence type="ECO:0000256" key="9">
    <source>
        <dbReference type="ARBA" id="ARBA00022984"/>
    </source>
</evidence>
<keyword evidence="10" id="KW-0511">Multifunctional enzyme</keyword>
<evidence type="ECO:0000256" key="8">
    <source>
        <dbReference type="ARBA" id="ARBA00022960"/>
    </source>
</evidence>
<keyword evidence="5" id="KW-0328">Glycosyltransferase</keyword>
<dbReference type="InterPro" id="IPR036950">
    <property type="entry name" value="PBP_transglycosylase"/>
</dbReference>
<dbReference type="FunFam" id="1.10.3810.10:FF:000001">
    <property type="entry name" value="Penicillin-binding protein 1A"/>
    <property type="match status" value="1"/>
</dbReference>
<evidence type="ECO:0000256" key="5">
    <source>
        <dbReference type="ARBA" id="ARBA00022676"/>
    </source>
</evidence>
<evidence type="ECO:0000256" key="10">
    <source>
        <dbReference type="ARBA" id="ARBA00023268"/>
    </source>
</evidence>
<accession>A0A2A9E7Z4</accession>
<dbReference type="AlphaFoldDB" id="A0A2A9E7Z4"/>
<dbReference type="GO" id="GO:0009252">
    <property type="term" value="P:peptidoglycan biosynthetic process"/>
    <property type="evidence" value="ECO:0007669"/>
    <property type="project" value="UniProtKB-KW"/>
</dbReference>
<dbReference type="OrthoDB" id="9766909at2"/>
<dbReference type="Pfam" id="PF00912">
    <property type="entry name" value="Transgly"/>
    <property type="match status" value="1"/>
</dbReference>
<dbReference type="SUPFAM" id="SSF56601">
    <property type="entry name" value="beta-lactamase/transpeptidase-like"/>
    <property type="match status" value="1"/>
</dbReference>
<dbReference type="SUPFAM" id="SSF53955">
    <property type="entry name" value="Lysozyme-like"/>
    <property type="match status" value="1"/>
</dbReference>
<keyword evidence="3 18" id="KW-0121">Carboxypeptidase</keyword>
<dbReference type="GO" id="GO:0030288">
    <property type="term" value="C:outer membrane-bounded periplasmic space"/>
    <property type="evidence" value="ECO:0007669"/>
    <property type="project" value="TreeGrafter"/>
</dbReference>
<feature type="region of interest" description="Disordered" evidence="14">
    <location>
        <begin position="736"/>
        <end position="764"/>
    </location>
</feature>
<keyword evidence="15" id="KW-1133">Transmembrane helix</keyword>
<dbReference type="PANTHER" id="PTHR32282:SF33">
    <property type="entry name" value="PEPTIDOGLYCAN GLYCOSYLTRANSFERASE"/>
    <property type="match status" value="1"/>
</dbReference>
<dbReference type="GO" id="GO:0008658">
    <property type="term" value="F:penicillin binding"/>
    <property type="evidence" value="ECO:0007669"/>
    <property type="project" value="InterPro"/>
</dbReference>
<dbReference type="RefSeq" id="WP_098455389.1">
    <property type="nucleotide sequence ID" value="NZ_PDJG01000001.1"/>
</dbReference>
<feature type="region of interest" description="Disordered" evidence="14">
    <location>
        <begin position="1"/>
        <end position="20"/>
    </location>
</feature>
<comment type="similarity">
    <text evidence="1">In the C-terminal section; belongs to the transpeptidase family.</text>
</comment>
<dbReference type="PANTHER" id="PTHR32282">
    <property type="entry name" value="BINDING PROTEIN TRANSPEPTIDASE, PUTATIVE-RELATED"/>
    <property type="match status" value="1"/>
</dbReference>
<dbReference type="Gene3D" id="1.10.3810.10">
    <property type="entry name" value="Biosynthetic peptidoglycan transglycosylase-like"/>
    <property type="match status" value="1"/>
</dbReference>
<evidence type="ECO:0000259" key="17">
    <source>
        <dbReference type="Pfam" id="PF00912"/>
    </source>
</evidence>
<evidence type="ECO:0000256" key="15">
    <source>
        <dbReference type="SAM" id="Phobius"/>
    </source>
</evidence>
<evidence type="ECO:0000256" key="7">
    <source>
        <dbReference type="ARBA" id="ARBA00022801"/>
    </source>
</evidence>
<evidence type="ECO:0000256" key="12">
    <source>
        <dbReference type="ARBA" id="ARBA00034000"/>
    </source>
</evidence>
<evidence type="ECO:0000256" key="2">
    <source>
        <dbReference type="ARBA" id="ARBA00007739"/>
    </source>
</evidence>
<dbReference type="GO" id="GO:0009002">
    <property type="term" value="F:serine-type D-Ala-D-Ala carboxypeptidase activity"/>
    <property type="evidence" value="ECO:0007669"/>
    <property type="project" value="UniProtKB-EC"/>
</dbReference>
<keyword evidence="8" id="KW-0133">Cell shape</keyword>
<dbReference type="InterPro" id="IPR012338">
    <property type="entry name" value="Beta-lactam/transpept-like"/>
</dbReference>
<dbReference type="GO" id="GO:0071555">
    <property type="term" value="P:cell wall organization"/>
    <property type="evidence" value="ECO:0007669"/>
    <property type="project" value="UniProtKB-KW"/>
</dbReference>
<comment type="similarity">
    <text evidence="2">In the N-terminal section; belongs to the glycosyltransferase 51 family.</text>
</comment>
<reference evidence="18 19" key="1">
    <citation type="submission" date="2017-10" db="EMBL/GenBank/DDBJ databases">
        <title>Sequencing the genomes of 1000 actinobacteria strains.</title>
        <authorList>
            <person name="Klenk H.-P."/>
        </authorList>
    </citation>
    <scope>NUCLEOTIDE SEQUENCE [LARGE SCALE GENOMIC DNA]</scope>
    <source>
        <strain evidence="18 19">DSM 18966</strain>
    </source>
</reference>
<keyword evidence="4" id="KW-0645">Protease</keyword>
<dbReference type="GO" id="GO:0008955">
    <property type="term" value="F:peptidoglycan glycosyltransferase activity"/>
    <property type="evidence" value="ECO:0007669"/>
    <property type="project" value="UniProtKB-EC"/>
</dbReference>
<dbReference type="InterPro" id="IPR050396">
    <property type="entry name" value="Glycosyltr_51/Transpeptidase"/>
</dbReference>
<feature type="domain" description="Penicillin-binding protein transpeptidase" evidence="16">
    <location>
        <begin position="388"/>
        <end position="660"/>
    </location>
</feature>
<sequence length="764" mass="80296">MDNSALGAGLAGTDGSEAPHSRHSVNIFQALGLLLMFALLAMIGGLLTAGLIIPVAAGASAVANGTTKAFDELPTELEPGTLSEASYIYASDNTTLLAQVYVENRIVVPLESISINMQNAVIATEDKRFYSHGGIDPQGMIRAAVTNLTGGAREGGSTLTQQYVKNVLIEEAATAGDDAGVIAAKEPTIERKLREAKLAIALEKRWTKDEILTNYLNIAQFGATVNGVETAANHYFGVTAADLTVLQAATIAGITAAPNTFDPVANPVQSEGRRNLVLQRMYEQGYVSKEEYTTARATPLVDTLNVQPLTQGCTGAGGAAYFCDYVTKILIQDPVFGETEAERKELLYRGGLRVVTTIDMSKQAMADAAISAAVPADNEYGFAAAMTSVEPGTGKIISMAQDRAYSTSPSPAAGSTSVNYNTDQLHGGSSGFQPGSNFKAFVLAEWLQEGNTLLETVNANKRTWTGYDFTSTTCTNFRGTEWSPGNADGQGTGQRSVLEATAKSINTAYASMSSQIDLCGAASLASQIGFRPAVTAQDENKTYVDGVEINMGMTLGTQSTYPLAMASAYATFASGGVYCEPIAITSVSRDGEELPIPQANCRQVLETATANAVNYALEQVIGPNGGAKYASLAGHTAAGKTGTTQNNSNVWFTGYTPALSTSMWMGHPDNQNIVLRNVTIAGVPYSIVWGSTIAAPTWKTYMDQALAGTPDIGFGAVSQAQIGRAPVVVVPKTVTPTVPEESTEPAVPNEQSTDGGQNDGRNDR</sequence>
<dbReference type="Proteomes" id="UP000225548">
    <property type="component" value="Unassembled WGS sequence"/>
</dbReference>
<evidence type="ECO:0000256" key="4">
    <source>
        <dbReference type="ARBA" id="ARBA00022670"/>
    </source>
</evidence>
<evidence type="ECO:0000256" key="3">
    <source>
        <dbReference type="ARBA" id="ARBA00022645"/>
    </source>
</evidence>
<evidence type="ECO:0000256" key="1">
    <source>
        <dbReference type="ARBA" id="ARBA00007090"/>
    </source>
</evidence>
<comment type="caution">
    <text evidence="18">The sequence shown here is derived from an EMBL/GenBank/DDBJ whole genome shotgun (WGS) entry which is preliminary data.</text>
</comment>
<name>A0A2A9E7Z4_9MICO</name>
<organism evidence="18 19">
    <name type="scientific">Sanguibacter antarcticus</name>
    <dbReference type="NCBI Taxonomy" id="372484"/>
    <lineage>
        <taxon>Bacteria</taxon>
        <taxon>Bacillati</taxon>
        <taxon>Actinomycetota</taxon>
        <taxon>Actinomycetes</taxon>
        <taxon>Micrococcales</taxon>
        <taxon>Sanguibacteraceae</taxon>
        <taxon>Sanguibacter</taxon>
    </lineage>
</organism>